<dbReference type="Proteomes" id="UP001163115">
    <property type="component" value="Chromosome"/>
</dbReference>
<dbReference type="PROSITE" id="PS01124">
    <property type="entry name" value="HTH_ARAC_FAMILY_2"/>
    <property type="match status" value="1"/>
</dbReference>
<evidence type="ECO:0000313" key="5">
    <source>
        <dbReference type="EMBL" id="WAJ24952.1"/>
    </source>
</evidence>
<keyword evidence="1" id="KW-0805">Transcription regulation</keyword>
<name>A0ABY7AE10_9FIRM</name>
<reference evidence="5" key="1">
    <citation type="submission" date="2022-11" db="EMBL/GenBank/DDBJ databases">
        <title>Lacrimispora xylanolytica sy1, complete genome.</title>
        <authorList>
            <person name="Choi S."/>
        </authorList>
    </citation>
    <scope>NUCLEOTIDE SEQUENCE</scope>
    <source>
        <strain evidence="5">Sy1</strain>
    </source>
</reference>
<keyword evidence="2" id="KW-0238">DNA-binding</keyword>
<dbReference type="RefSeq" id="WP_268115889.1">
    <property type="nucleotide sequence ID" value="NZ_CP113524.1"/>
</dbReference>
<keyword evidence="6" id="KW-1185">Reference proteome</keyword>
<feature type="domain" description="HTH araC/xylS-type" evidence="4">
    <location>
        <begin position="9"/>
        <end position="110"/>
    </location>
</feature>
<dbReference type="Gene3D" id="1.10.10.60">
    <property type="entry name" value="Homeodomain-like"/>
    <property type="match status" value="2"/>
</dbReference>
<organism evidence="5 6">
    <name type="scientific">Lacrimispora xylanolytica</name>
    <dbReference type="NCBI Taxonomy" id="29375"/>
    <lineage>
        <taxon>Bacteria</taxon>
        <taxon>Bacillati</taxon>
        <taxon>Bacillota</taxon>
        <taxon>Clostridia</taxon>
        <taxon>Lachnospirales</taxon>
        <taxon>Lachnospiraceae</taxon>
        <taxon>Lacrimispora</taxon>
    </lineage>
</organism>
<dbReference type="PANTHER" id="PTHR47504">
    <property type="entry name" value="RIGHT ORIGIN-BINDING PROTEIN"/>
    <property type="match status" value="1"/>
</dbReference>
<dbReference type="PRINTS" id="PR00032">
    <property type="entry name" value="HTHARAC"/>
</dbReference>
<keyword evidence="3" id="KW-0804">Transcription</keyword>
<dbReference type="InterPro" id="IPR018060">
    <property type="entry name" value="HTH_AraC"/>
</dbReference>
<evidence type="ECO:0000256" key="3">
    <source>
        <dbReference type="ARBA" id="ARBA00023163"/>
    </source>
</evidence>
<evidence type="ECO:0000256" key="1">
    <source>
        <dbReference type="ARBA" id="ARBA00023015"/>
    </source>
</evidence>
<dbReference type="Pfam" id="PF12833">
    <property type="entry name" value="HTH_18"/>
    <property type="match status" value="1"/>
</dbReference>
<evidence type="ECO:0000259" key="4">
    <source>
        <dbReference type="PROSITE" id="PS01124"/>
    </source>
</evidence>
<gene>
    <name evidence="5" type="ORF">OW255_05450</name>
</gene>
<evidence type="ECO:0000256" key="2">
    <source>
        <dbReference type="ARBA" id="ARBA00023125"/>
    </source>
</evidence>
<dbReference type="InterPro" id="IPR050959">
    <property type="entry name" value="MarA-like"/>
</dbReference>
<evidence type="ECO:0000313" key="6">
    <source>
        <dbReference type="Proteomes" id="UP001163115"/>
    </source>
</evidence>
<dbReference type="EMBL" id="CP113524">
    <property type="protein sequence ID" value="WAJ24952.1"/>
    <property type="molecule type" value="Genomic_DNA"/>
</dbReference>
<dbReference type="InterPro" id="IPR009057">
    <property type="entry name" value="Homeodomain-like_sf"/>
</dbReference>
<dbReference type="SUPFAM" id="SSF46689">
    <property type="entry name" value="Homeodomain-like"/>
    <property type="match status" value="2"/>
</dbReference>
<accession>A0ABY7AE10</accession>
<proteinExistence type="predicted"/>
<protein>
    <submittedName>
        <fullName evidence="5">AraC family transcriptional regulator</fullName>
    </submittedName>
</protein>
<dbReference type="SMART" id="SM00342">
    <property type="entry name" value="HTH_ARAC"/>
    <property type="match status" value="1"/>
</dbReference>
<dbReference type="InterPro" id="IPR020449">
    <property type="entry name" value="Tscrpt_reg_AraC-type_HTH"/>
</dbReference>
<dbReference type="PANTHER" id="PTHR47504:SF5">
    <property type="entry name" value="RIGHT ORIGIN-BINDING PROTEIN"/>
    <property type="match status" value="1"/>
</dbReference>
<sequence>MEGKKRTVKNVIEYVEAQLSLEEGLDLETIAKRTGYSRFHLNRMFCEVTGCTLHRYIKERRLSEAAKKLVMEEERSIADIALEASYQSQQAFSLAFKKEYGCTPKTYREKGICKELRTVEIVSRQTGTWRCAA</sequence>